<feature type="compositionally biased region" description="Polar residues" evidence="1">
    <location>
        <begin position="318"/>
        <end position="336"/>
    </location>
</feature>
<dbReference type="AlphaFoldDB" id="A0AAW0YZ76"/>
<dbReference type="KEGG" id="kne:92182710"/>
<feature type="region of interest" description="Disordered" evidence="1">
    <location>
        <begin position="109"/>
        <end position="194"/>
    </location>
</feature>
<feature type="region of interest" description="Disordered" evidence="1">
    <location>
        <begin position="485"/>
        <end position="511"/>
    </location>
</feature>
<feature type="compositionally biased region" description="Low complexity" evidence="1">
    <location>
        <begin position="308"/>
        <end position="317"/>
    </location>
</feature>
<protein>
    <submittedName>
        <fullName evidence="2">Uncharacterized protein</fullName>
    </submittedName>
</protein>
<keyword evidence="3" id="KW-1185">Reference proteome</keyword>
<sequence length="576" mass="63477">MDWEKEFLTYSGIVYNISTIVNTPNSATSSEAAGTRSEDFRVRRRNSDLLPCCEHDKMVSEGQDPEAHSSEAQTYIRPPLSHKVDEWQRLVQALPSHPQVTSLTVDATFSTLPSSGSEGRGSDQPLGEAPHHVSRESLASQSNTDLASVTPVTNVLRRPSRHHKLETDRQVSSPSAHITTMPPPISSHRSGLQMPRGVRSPIPLLPMKFGLPRTASSVLYACNIPSGQSNLDHTQQHTYSDETANSSGTNLSTATIVNTPAVARLRPNLIRHPNFAAVSTSSSDQPNGFSSAQTCRQEYTYEEKRESAQPSPEPASSVTDFTPSVSASVNSNSHYTTGRPPIRSLPSGSSRVRKGKINPNKSVDRIRKTESISQKSGRSSKRKVDTDTLRSTETGRNLSVLGSRTRQSAERSVHGRWAASRLLSDRTGAGVRRCVVSFSRAKQSNRDLGDGAAVPSRGIKKSVGGTWKVIKVPSNGKRTCVVSFTRQDKDRSEDSQRREEQEPQDFLLGMNDSLNGNVDIDTSSQIEEIEKEFGTTYFRHQLDHYPSISIPDIHQVMMYPYDPFWGNDHDSQSSIL</sequence>
<feature type="region of interest" description="Disordered" evidence="1">
    <location>
        <begin position="299"/>
        <end position="396"/>
    </location>
</feature>
<evidence type="ECO:0000313" key="2">
    <source>
        <dbReference type="EMBL" id="KAK8847593.1"/>
    </source>
</evidence>
<evidence type="ECO:0000313" key="3">
    <source>
        <dbReference type="Proteomes" id="UP001388673"/>
    </source>
</evidence>
<dbReference type="RefSeq" id="XP_066801111.1">
    <property type="nucleotide sequence ID" value="XM_066948543.1"/>
</dbReference>
<organism evidence="2 3">
    <name type="scientific">Kwoniella newhampshirensis</name>
    <dbReference type="NCBI Taxonomy" id="1651941"/>
    <lineage>
        <taxon>Eukaryota</taxon>
        <taxon>Fungi</taxon>
        <taxon>Dikarya</taxon>
        <taxon>Basidiomycota</taxon>
        <taxon>Agaricomycotina</taxon>
        <taxon>Tremellomycetes</taxon>
        <taxon>Tremellales</taxon>
        <taxon>Cryptococcaceae</taxon>
        <taxon>Kwoniella</taxon>
    </lineage>
</organism>
<feature type="compositionally biased region" description="Polar residues" evidence="1">
    <location>
        <begin position="137"/>
        <end position="153"/>
    </location>
</feature>
<evidence type="ECO:0000256" key="1">
    <source>
        <dbReference type="SAM" id="MobiDB-lite"/>
    </source>
</evidence>
<feature type="region of interest" description="Disordered" evidence="1">
    <location>
        <begin position="231"/>
        <end position="251"/>
    </location>
</feature>
<name>A0AAW0YZ76_9TREE</name>
<dbReference type="GeneID" id="92182710"/>
<accession>A0AAW0YZ76</accession>
<feature type="compositionally biased region" description="Basic and acidic residues" evidence="1">
    <location>
        <begin position="486"/>
        <end position="501"/>
    </location>
</feature>
<reference evidence="2 3" key="1">
    <citation type="journal article" date="2024" name="bioRxiv">
        <title>Comparative genomics of Cryptococcus and Kwoniella reveals pathogenesis evolution and contrasting karyotype dynamics via intercentromeric recombination or chromosome fusion.</title>
        <authorList>
            <person name="Coelho M.A."/>
            <person name="David-Palma M."/>
            <person name="Shea T."/>
            <person name="Bowers K."/>
            <person name="McGinley-Smith S."/>
            <person name="Mohammad A.W."/>
            <person name="Gnirke A."/>
            <person name="Yurkov A.M."/>
            <person name="Nowrousian M."/>
            <person name="Sun S."/>
            <person name="Cuomo C.A."/>
            <person name="Heitman J."/>
        </authorList>
    </citation>
    <scope>NUCLEOTIDE SEQUENCE [LARGE SCALE GENOMIC DNA]</scope>
    <source>
        <strain evidence="2 3">CBS 13917</strain>
    </source>
</reference>
<proteinExistence type="predicted"/>
<gene>
    <name evidence="2" type="ORF">IAR55_005452</name>
</gene>
<dbReference type="Proteomes" id="UP001388673">
    <property type="component" value="Unassembled WGS sequence"/>
</dbReference>
<dbReference type="EMBL" id="JBCAWK010000010">
    <property type="protein sequence ID" value="KAK8847593.1"/>
    <property type="molecule type" value="Genomic_DNA"/>
</dbReference>
<comment type="caution">
    <text evidence="2">The sequence shown here is derived from an EMBL/GenBank/DDBJ whole genome shotgun (WGS) entry which is preliminary data.</text>
</comment>